<dbReference type="PATRIC" id="fig|1189619.4.peg.3075"/>
<sequence length="296" mass="34200">MKLSFVKYLILVLLLTSCEEDKKTIKNYGYLKSEPQNLNVALKLSEFKNFGLFIDRISEITCNDSIPKVVIEDKNLIKNIYPVYDCNPAPFNPKSKHYVTFRNGNAHRFRSEKEINIDSLDYILKNDFAYYHTSNKSENPDVYYTIIESERSEKTNGIENLLFNITNEFDELNSKLNLNISFWNIPPLPPPPPPQEKSEQKIPQGIFIYELYFAEFSGRITNSECKVIIDENKITVEQTENTNLTGGKEIFKGLILMHKSGKWILADDENDVNADEIGGCTDIPIIEFDKKLIEWC</sequence>
<proteinExistence type="predicted"/>
<reference evidence="1 2" key="1">
    <citation type="journal article" date="2014" name="Genome Biol. Evol.">
        <title>Extensive gene acquisition in the extremely psychrophilic bacterial species Psychroflexus torquis and the link to sea-ice ecosystem specialism.</title>
        <authorList>
            <person name="Feng S."/>
            <person name="Powell S.M."/>
            <person name="Wilson R."/>
            <person name="Bowman J.P."/>
        </authorList>
    </citation>
    <scope>NUCLEOTIDE SEQUENCE [LARGE SCALE GENOMIC DNA]</scope>
    <source>
        <strain evidence="1 2">ACAM 44</strain>
    </source>
</reference>
<dbReference type="PROSITE" id="PS51257">
    <property type="entry name" value="PROKAR_LIPOPROTEIN"/>
    <property type="match status" value="1"/>
</dbReference>
<evidence type="ECO:0000313" key="2">
    <source>
        <dbReference type="Proteomes" id="UP000012317"/>
    </source>
</evidence>
<comment type="caution">
    <text evidence="1">The sequence shown here is derived from an EMBL/GenBank/DDBJ whole genome shotgun (WGS) entry which is preliminary data.</text>
</comment>
<keyword evidence="2" id="KW-1185">Reference proteome</keyword>
<dbReference type="EMBL" id="APLF01000038">
    <property type="protein sequence ID" value="EMY79851.1"/>
    <property type="molecule type" value="Genomic_DNA"/>
</dbReference>
<protein>
    <recommendedName>
        <fullName evidence="3">Lipoprotein</fullName>
    </recommendedName>
</protein>
<dbReference type="AlphaFoldDB" id="N1WHV0"/>
<gene>
    <name evidence="1" type="ORF">pgond44_14858</name>
</gene>
<dbReference type="Proteomes" id="UP000012317">
    <property type="component" value="Unassembled WGS sequence"/>
</dbReference>
<dbReference type="RefSeq" id="WP_003445873.1">
    <property type="nucleotide sequence ID" value="NZ_APLF01000038.1"/>
</dbReference>
<name>N1WHV0_9FLAO</name>
<evidence type="ECO:0000313" key="1">
    <source>
        <dbReference type="EMBL" id="EMY79851.1"/>
    </source>
</evidence>
<organism evidence="1 2">
    <name type="scientific">Psychroflexus gondwanensis ACAM 44</name>
    <dbReference type="NCBI Taxonomy" id="1189619"/>
    <lineage>
        <taxon>Bacteria</taxon>
        <taxon>Pseudomonadati</taxon>
        <taxon>Bacteroidota</taxon>
        <taxon>Flavobacteriia</taxon>
        <taxon>Flavobacteriales</taxon>
        <taxon>Flavobacteriaceae</taxon>
        <taxon>Psychroflexus</taxon>
    </lineage>
</organism>
<dbReference type="eggNOG" id="ENOG5030P15">
    <property type="taxonomic scope" value="Bacteria"/>
</dbReference>
<accession>N1WHV0</accession>
<evidence type="ECO:0008006" key="3">
    <source>
        <dbReference type="Google" id="ProtNLM"/>
    </source>
</evidence>